<proteinExistence type="predicted"/>
<feature type="transmembrane region" description="Helical" evidence="8">
    <location>
        <begin position="79"/>
        <end position="99"/>
    </location>
</feature>
<feature type="transmembrane region" description="Helical" evidence="8">
    <location>
        <begin position="111"/>
        <end position="131"/>
    </location>
</feature>
<dbReference type="InterPro" id="IPR000701">
    <property type="entry name" value="SuccDH_FuR_B_TM-su"/>
</dbReference>
<dbReference type="GO" id="GO:0009055">
    <property type="term" value="F:electron transfer activity"/>
    <property type="evidence" value="ECO:0007669"/>
    <property type="project" value="InterPro"/>
</dbReference>
<dbReference type="PROSITE" id="PS01001">
    <property type="entry name" value="SDH_CYT_2"/>
    <property type="match status" value="1"/>
</dbReference>
<dbReference type="InterPro" id="IPR014314">
    <property type="entry name" value="Succ_DH_cytb556"/>
</dbReference>
<accession>A0A9P0HRD7</accession>
<keyword evidence="5 8" id="KW-1133">Transmembrane helix</keyword>
<organism evidence="9 10">
    <name type="scientific">Nezara viridula</name>
    <name type="common">Southern green stink bug</name>
    <name type="synonym">Cimex viridulus</name>
    <dbReference type="NCBI Taxonomy" id="85310"/>
    <lineage>
        <taxon>Eukaryota</taxon>
        <taxon>Metazoa</taxon>
        <taxon>Ecdysozoa</taxon>
        <taxon>Arthropoda</taxon>
        <taxon>Hexapoda</taxon>
        <taxon>Insecta</taxon>
        <taxon>Pterygota</taxon>
        <taxon>Neoptera</taxon>
        <taxon>Paraneoptera</taxon>
        <taxon>Hemiptera</taxon>
        <taxon>Heteroptera</taxon>
        <taxon>Panheteroptera</taxon>
        <taxon>Pentatomomorpha</taxon>
        <taxon>Pentatomoidea</taxon>
        <taxon>Pentatomidae</taxon>
        <taxon>Pentatominae</taxon>
        <taxon>Nezara</taxon>
    </lineage>
</organism>
<dbReference type="InterPro" id="IPR018495">
    <property type="entry name" value="Succ_DH_cyt_bsu_CS"/>
</dbReference>
<evidence type="ECO:0000256" key="4">
    <source>
        <dbReference type="ARBA" id="ARBA00022723"/>
    </source>
</evidence>
<dbReference type="Proteomes" id="UP001152798">
    <property type="component" value="Chromosome 7"/>
</dbReference>
<dbReference type="OrthoDB" id="588261at2759"/>
<protein>
    <recommendedName>
        <fullName evidence="11">Succinate dehydrogenase cytochrome b560 subunit, mitochondrial</fullName>
    </recommendedName>
</protein>
<keyword evidence="2" id="KW-0349">Heme</keyword>
<evidence type="ECO:0000256" key="8">
    <source>
        <dbReference type="SAM" id="Phobius"/>
    </source>
</evidence>
<evidence type="ECO:0000256" key="1">
    <source>
        <dbReference type="ARBA" id="ARBA00004141"/>
    </source>
</evidence>
<name>A0A9P0HRD7_NEZVI</name>
<dbReference type="NCBIfam" id="TIGR02970">
    <property type="entry name" value="succ_dehyd_cytB"/>
    <property type="match status" value="1"/>
</dbReference>
<evidence type="ECO:0008006" key="11">
    <source>
        <dbReference type="Google" id="ProtNLM"/>
    </source>
</evidence>
<evidence type="ECO:0000256" key="5">
    <source>
        <dbReference type="ARBA" id="ARBA00022989"/>
    </source>
</evidence>
<dbReference type="CDD" id="cd03499">
    <property type="entry name" value="SQR_TypeC_SdhC"/>
    <property type="match status" value="1"/>
</dbReference>
<dbReference type="InterPro" id="IPR034804">
    <property type="entry name" value="SQR/QFR_C/D"/>
</dbReference>
<dbReference type="GO" id="GO:0005739">
    <property type="term" value="C:mitochondrion"/>
    <property type="evidence" value="ECO:0007669"/>
    <property type="project" value="GOC"/>
</dbReference>
<keyword evidence="3 8" id="KW-0812">Transmembrane</keyword>
<feature type="transmembrane region" description="Helical" evidence="8">
    <location>
        <begin position="152"/>
        <end position="172"/>
    </location>
</feature>
<dbReference type="GO" id="GO:0016020">
    <property type="term" value="C:membrane"/>
    <property type="evidence" value="ECO:0007669"/>
    <property type="project" value="UniProtKB-SubCell"/>
</dbReference>
<dbReference type="SUPFAM" id="SSF81343">
    <property type="entry name" value="Fumarate reductase respiratory complex transmembrane subunits"/>
    <property type="match status" value="1"/>
</dbReference>
<dbReference type="GO" id="GO:0046872">
    <property type="term" value="F:metal ion binding"/>
    <property type="evidence" value="ECO:0007669"/>
    <property type="project" value="UniProtKB-KW"/>
</dbReference>
<dbReference type="PANTHER" id="PTHR10978:SF5">
    <property type="entry name" value="SUCCINATE DEHYDROGENASE CYTOCHROME B560 SUBUNIT, MITOCHONDRIAL"/>
    <property type="match status" value="1"/>
</dbReference>
<dbReference type="GO" id="GO:0006099">
    <property type="term" value="P:tricarboxylic acid cycle"/>
    <property type="evidence" value="ECO:0007669"/>
    <property type="project" value="InterPro"/>
</dbReference>
<evidence type="ECO:0000313" key="10">
    <source>
        <dbReference type="Proteomes" id="UP001152798"/>
    </source>
</evidence>
<keyword evidence="6" id="KW-0408">Iron</keyword>
<dbReference type="GO" id="GO:0006121">
    <property type="term" value="P:mitochondrial electron transport, succinate to ubiquinone"/>
    <property type="evidence" value="ECO:0007669"/>
    <property type="project" value="TreeGrafter"/>
</dbReference>
<dbReference type="AlphaFoldDB" id="A0A9P0HRD7"/>
<keyword evidence="10" id="KW-1185">Reference proteome</keyword>
<keyword evidence="7 8" id="KW-0472">Membrane</keyword>
<evidence type="ECO:0000313" key="9">
    <source>
        <dbReference type="EMBL" id="CAH1406788.1"/>
    </source>
</evidence>
<evidence type="ECO:0000256" key="6">
    <source>
        <dbReference type="ARBA" id="ARBA00023004"/>
    </source>
</evidence>
<dbReference type="EMBL" id="OV725083">
    <property type="protein sequence ID" value="CAH1406788.1"/>
    <property type="molecule type" value="Genomic_DNA"/>
</dbReference>
<gene>
    <name evidence="9" type="ORF">NEZAVI_LOCUS14655</name>
</gene>
<sequence>MSVLRSSCLLGRLAGSIHSQSLRIPSTQIRCVTLKVTQGQTVPEQSFEERNASAKRPLSPHLTIYAPQLTSMMSISYRVSGMALSAYAVALAGASFMTSDVAQLAHSVTELGIPTAVLFPLKFMLALPATYHIFNGIRHLAWDTGKFFTLKNVYVGGYLTLALTFISALYLAM</sequence>
<comment type="subcellular location">
    <subcellularLocation>
        <location evidence="1">Membrane</location>
        <topology evidence="1">Multi-pass membrane protein</topology>
    </subcellularLocation>
</comment>
<evidence type="ECO:0000256" key="3">
    <source>
        <dbReference type="ARBA" id="ARBA00022692"/>
    </source>
</evidence>
<reference evidence="9" key="1">
    <citation type="submission" date="2022-01" db="EMBL/GenBank/DDBJ databases">
        <authorList>
            <person name="King R."/>
        </authorList>
    </citation>
    <scope>NUCLEOTIDE SEQUENCE</scope>
</reference>
<dbReference type="Gene3D" id="1.20.1300.10">
    <property type="entry name" value="Fumarate reductase/succinate dehydrogenase, transmembrane subunit"/>
    <property type="match status" value="1"/>
</dbReference>
<evidence type="ECO:0000256" key="7">
    <source>
        <dbReference type="ARBA" id="ARBA00023136"/>
    </source>
</evidence>
<keyword evidence="4" id="KW-0479">Metal-binding</keyword>
<dbReference type="Pfam" id="PF01127">
    <property type="entry name" value="Sdh_cyt"/>
    <property type="match status" value="1"/>
</dbReference>
<evidence type="ECO:0000256" key="2">
    <source>
        <dbReference type="ARBA" id="ARBA00022617"/>
    </source>
</evidence>
<dbReference type="PANTHER" id="PTHR10978">
    <property type="entry name" value="SUCCINATE DEHYDROGENASE CYTOCHROME B560 SUBUNIT"/>
    <property type="match status" value="1"/>
</dbReference>